<protein>
    <submittedName>
        <fullName evidence="2">Helix-turn-helix domain-containing protein</fullName>
    </submittedName>
</protein>
<dbReference type="RefSeq" id="WP_220641245.1">
    <property type="nucleotide sequence ID" value="NZ_CP080429.1"/>
</dbReference>
<dbReference type="SUPFAM" id="SSF47413">
    <property type="entry name" value="lambda repressor-like DNA-binding domains"/>
    <property type="match status" value="1"/>
</dbReference>
<dbReference type="PROSITE" id="PS50943">
    <property type="entry name" value="HTH_CROC1"/>
    <property type="match status" value="1"/>
</dbReference>
<name>A0ABX8V841_9FLAO</name>
<dbReference type="Gene3D" id="1.10.260.40">
    <property type="entry name" value="lambda repressor-like DNA-binding domains"/>
    <property type="match status" value="1"/>
</dbReference>
<evidence type="ECO:0000313" key="2">
    <source>
        <dbReference type="EMBL" id="QYJ68907.1"/>
    </source>
</evidence>
<dbReference type="CDD" id="cd00093">
    <property type="entry name" value="HTH_XRE"/>
    <property type="match status" value="1"/>
</dbReference>
<dbReference type="Pfam" id="PF01381">
    <property type="entry name" value="HTH_3"/>
    <property type="match status" value="1"/>
</dbReference>
<reference evidence="2 3" key="1">
    <citation type="submission" date="2021-07" db="EMBL/GenBank/DDBJ databases">
        <title>Flavobacterium WSW3-B6 sp.nov, isolated from seaweed.</title>
        <authorList>
            <person name="Muhammad N."/>
            <person name="Ho H."/>
            <person name="Lee Y.-J."/>
            <person name="Nguyen T."/>
            <person name="Ho J."/>
            <person name="Kim S.-G."/>
        </authorList>
    </citation>
    <scope>NUCLEOTIDE SEQUENCE [LARGE SCALE GENOMIC DNA]</scope>
    <source>
        <strain evidence="2 3">WSW3-B6</strain>
    </source>
</reference>
<proteinExistence type="predicted"/>
<dbReference type="InterPro" id="IPR010982">
    <property type="entry name" value="Lambda_DNA-bd_dom_sf"/>
</dbReference>
<keyword evidence="3" id="KW-1185">Reference proteome</keyword>
<dbReference type="SMART" id="SM00530">
    <property type="entry name" value="HTH_XRE"/>
    <property type="match status" value="1"/>
</dbReference>
<evidence type="ECO:0000259" key="1">
    <source>
        <dbReference type="PROSITE" id="PS50943"/>
    </source>
</evidence>
<evidence type="ECO:0000313" key="3">
    <source>
        <dbReference type="Proteomes" id="UP000825381"/>
    </source>
</evidence>
<dbReference type="EMBL" id="CP080429">
    <property type="protein sequence ID" value="QYJ68907.1"/>
    <property type="molecule type" value="Genomic_DNA"/>
</dbReference>
<dbReference type="InterPro" id="IPR001387">
    <property type="entry name" value="Cro/C1-type_HTH"/>
</dbReference>
<sequence>MEINGLAIKQHREKLGLTQKELADLIGASRETIINYEKGRPIPKSKSEILHKVLASTPQVNEVPTVYNEVQPLQEDFTNKNGNKFIELPNGQYYMLMPLAEFKIQAGFLSSYQDTDFLMDLGQHGILVDKPLQGRYVAFRVNGDSMDDGSNEAITRDSIVSTRELQRHHWLDKLRYRDFPYWVIYTTQSKMPLLKEIVEHNTEEGYITCHSLNDSPEYADFKLHLNDIQALFYVIDVNRSVSKKIHY</sequence>
<feature type="domain" description="HTH cro/C1-type" evidence="1">
    <location>
        <begin position="8"/>
        <end position="61"/>
    </location>
</feature>
<dbReference type="Proteomes" id="UP000825381">
    <property type="component" value="Chromosome"/>
</dbReference>
<gene>
    <name evidence="2" type="ORF">K1I41_03215</name>
</gene>
<organism evidence="2 3">
    <name type="scientific">Flavobacterium litorale</name>
    <dbReference type="NCBI Taxonomy" id="2856519"/>
    <lineage>
        <taxon>Bacteria</taxon>
        <taxon>Pseudomonadati</taxon>
        <taxon>Bacteroidota</taxon>
        <taxon>Flavobacteriia</taxon>
        <taxon>Flavobacteriales</taxon>
        <taxon>Flavobacteriaceae</taxon>
        <taxon>Flavobacterium</taxon>
    </lineage>
</organism>
<accession>A0ABX8V841</accession>